<evidence type="ECO:0000256" key="1">
    <source>
        <dbReference type="SAM" id="Coils"/>
    </source>
</evidence>
<evidence type="ECO:0000313" key="3">
    <source>
        <dbReference type="EMBL" id="NDK37394.1"/>
    </source>
</evidence>
<evidence type="ECO:0000256" key="2">
    <source>
        <dbReference type="SAM" id="MobiDB-lite"/>
    </source>
</evidence>
<proteinExistence type="predicted"/>
<dbReference type="GO" id="GO:0016301">
    <property type="term" value="F:kinase activity"/>
    <property type="evidence" value="ECO:0007669"/>
    <property type="project" value="UniProtKB-KW"/>
</dbReference>
<keyword evidence="3" id="KW-0418">Kinase</keyword>
<name>A0ABX0A787_9GAMM</name>
<sequence>MSFCYGAHAQEPADTWDAGRLAVLQQQINEQSQKLEDMRQSIGVQEENLFRLQRALDEEVLANARARGIQPPPPHPMLQAAPAYAQAQGRPAESRQPVGQAPETDSRPPEVAQIFDQPGVLTPPGKFVLEPSLQYGYSSNDRVALVGYTIIPALLIGLIDVRQVKTTSATATLTGRYGLNNRFELEAKIPYVYVNGDTVSREIFTGTAVDNVFNSHGSGLGDVEITGRYQLNRGGPDKPFYVAWLRYKSRTGTDLFEVVTDCITRCVGNTTGTGLPLDLPTGSGFDAIQPGITWLFPSDPVVFFGSLSYLHNFPRNNVSRTLIDGQREFLGDVEAGDIIGFNMGMGLALNEKAAISIGYDQNLVAKTKQNGEAVAGSVNVTLATLLLGATYRFNEKASLNVALGAGLTRDTPDVSVTVRVPVTF</sequence>
<organism evidence="3 4">
    <name type="scientific">Pseudoxanthomonas gei</name>
    <dbReference type="NCBI Taxonomy" id="1383030"/>
    <lineage>
        <taxon>Bacteria</taxon>
        <taxon>Pseudomonadati</taxon>
        <taxon>Pseudomonadota</taxon>
        <taxon>Gammaproteobacteria</taxon>
        <taxon>Lysobacterales</taxon>
        <taxon>Lysobacteraceae</taxon>
        <taxon>Pseudoxanthomonas</taxon>
    </lineage>
</organism>
<feature type="region of interest" description="Disordered" evidence="2">
    <location>
        <begin position="82"/>
        <end position="110"/>
    </location>
</feature>
<keyword evidence="3" id="KW-0808">Transferase</keyword>
<protein>
    <submittedName>
        <fullName evidence="3">Acetate kinase</fullName>
    </submittedName>
</protein>
<feature type="coiled-coil region" evidence="1">
    <location>
        <begin position="21"/>
        <end position="48"/>
    </location>
</feature>
<keyword evidence="1" id="KW-0175">Coiled coil</keyword>
<gene>
    <name evidence="3" type="ORF">DT603_00850</name>
</gene>
<comment type="caution">
    <text evidence="3">The sequence shown here is derived from an EMBL/GenBank/DDBJ whole genome shotgun (WGS) entry which is preliminary data.</text>
</comment>
<keyword evidence="4" id="KW-1185">Reference proteome</keyword>
<dbReference type="Proteomes" id="UP001429354">
    <property type="component" value="Unassembled WGS sequence"/>
</dbReference>
<accession>A0ABX0A787</accession>
<dbReference type="EMBL" id="QOVG01000001">
    <property type="protein sequence ID" value="NDK37394.1"/>
    <property type="molecule type" value="Genomic_DNA"/>
</dbReference>
<evidence type="ECO:0000313" key="4">
    <source>
        <dbReference type="Proteomes" id="UP001429354"/>
    </source>
</evidence>
<reference evidence="3 4" key="1">
    <citation type="submission" date="2018-07" db="EMBL/GenBank/DDBJ databases">
        <title>Whole genome Sequencing of Pseudoxanthomonas gei KCTC 32298 (T).</title>
        <authorList>
            <person name="Kumar S."/>
            <person name="Bansal K."/>
            <person name="Kaur A."/>
            <person name="Patil P."/>
            <person name="Sharma S."/>
            <person name="Patil P.B."/>
        </authorList>
    </citation>
    <scope>NUCLEOTIDE SEQUENCE [LARGE SCALE GENOMIC DNA]</scope>
    <source>
        <strain evidence="3 4">KCTC 32298</strain>
    </source>
</reference>